<proteinExistence type="predicted"/>
<dbReference type="OrthoDB" id="109543at2759"/>
<dbReference type="InterPro" id="IPR050113">
    <property type="entry name" value="Ub_conjugating_enzyme"/>
</dbReference>
<keyword evidence="4" id="KW-1185">Reference proteome</keyword>
<dbReference type="SMART" id="SM00212">
    <property type="entry name" value="UBCc"/>
    <property type="match status" value="1"/>
</dbReference>
<organism evidence="3 4">
    <name type="scientific">Panaeolus cyanescens</name>
    <dbReference type="NCBI Taxonomy" id="181874"/>
    <lineage>
        <taxon>Eukaryota</taxon>
        <taxon>Fungi</taxon>
        <taxon>Dikarya</taxon>
        <taxon>Basidiomycota</taxon>
        <taxon>Agaricomycotina</taxon>
        <taxon>Agaricomycetes</taxon>
        <taxon>Agaricomycetidae</taxon>
        <taxon>Agaricales</taxon>
        <taxon>Agaricineae</taxon>
        <taxon>Galeropsidaceae</taxon>
        <taxon>Panaeolus</taxon>
    </lineage>
</organism>
<evidence type="ECO:0000313" key="4">
    <source>
        <dbReference type="Proteomes" id="UP000284842"/>
    </source>
</evidence>
<dbReference type="Gene3D" id="3.10.110.10">
    <property type="entry name" value="Ubiquitin Conjugating Enzyme"/>
    <property type="match status" value="1"/>
</dbReference>
<evidence type="ECO:0000259" key="2">
    <source>
        <dbReference type="PROSITE" id="PS50127"/>
    </source>
</evidence>
<dbReference type="STRING" id="181874.A0A409YM13"/>
<dbReference type="PROSITE" id="PS50127">
    <property type="entry name" value="UBC_2"/>
    <property type="match status" value="1"/>
</dbReference>
<dbReference type="InterPro" id="IPR016135">
    <property type="entry name" value="UBQ-conjugating_enzyme/RWD"/>
</dbReference>
<name>A0A409YM13_9AGAR</name>
<keyword evidence="1" id="KW-0833">Ubl conjugation pathway</keyword>
<dbReference type="InterPro" id="IPR000608">
    <property type="entry name" value="UBC"/>
</dbReference>
<dbReference type="SUPFAM" id="SSF54495">
    <property type="entry name" value="UBC-like"/>
    <property type="match status" value="1"/>
</dbReference>
<accession>A0A409YM13</accession>
<reference evidence="3 4" key="1">
    <citation type="journal article" date="2018" name="Evol. Lett.">
        <title>Horizontal gene cluster transfer increased hallucinogenic mushroom diversity.</title>
        <authorList>
            <person name="Reynolds H.T."/>
            <person name="Vijayakumar V."/>
            <person name="Gluck-Thaler E."/>
            <person name="Korotkin H.B."/>
            <person name="Matheny P.B."/>
            <person name="Slot J.C."/>
        </authorList>
    </citation>
    <scope>NUCLEOTIDE SEQUENCE [LARGE SCALE GENOMIC DNA]</scope>
    <source>
        <strain evidence="3 4">2629</strain>
    </source>
</reference>
<sequence>MTVITNRRLLSRLFQDLHELKSHPYPGVAVFTDDANLRSFCLVLTPPSGPWKGLSLHFDVTLPDNWPAAPPSIAASFTDIYHPNLFDSYICCDLLKPAEYLPAGYTGGYSPALTLRGLFLQFLTFFSSTKIEQDNNRFFDIGDYIVTYYQWEDEVAAFLSSFHRSRDMPDQDVLGHTWESTAGPETPVDSNSFQSAFPLTSHHSKWIPASGKNMHRVSKVNRRWRWALDSISKWSCPKCPYGSDTLPHNSLSAVRPMDVDGVGEQSILYQMPDICQLEKLNDDTLLELSSHLSSEGIISLSTAWPRFRHTIHSHNVLLHLELRCFFLRTSMLGSNVIMGIGVAMDGRPPAFTSDFDWLSQEAFDHFGVRKSIEKRGFEFFLPLAFSPQHFKRAEPEIWRRLSIMEEAYRQQRNSRPQNGRRDIRAPQKPLGVNMDIVTVLFKMMNSIVVSLMNSCDEEQRLTPTGGSRQSPERSGRLLHASERALTGYTHLLHTILSLARSGKRGAAILSTATLHLRDFVVRPETRNKSQTPDLGDLIASLLMVRALPCIDNKSPVTWERVCPSFVEEATIRNARWVLQRYPYLENLDGEGPDDQARWKGADDARMGMTFDASKTSLRLIMFQVTFMELFMDAYGPGKGLQSLDQAYGFVDPLLPEKMVAEIKEIYKVNTWPAYFSRIKFERGRALGKVKFAQMLRDTVRDSAKRGYHTPARRGILDDYKTRKGELMVSYLRNSK</sequence>
<comment type="caution">
    <text evidence="3">The sequence shown here is derived from an EMBL/GenBank/DDBJ whole genome shotgun (WGS) entry which is preliminary data.</text>
</comment>
<protein>
    <recommendedName>
        <fullName evidence="2">UBC core domain-containing protein</fullName>
    </recommendedName>
</protein>
<dbReference type="Pfam" id="PF00179">
    <property type="entry name" value="UQ_con"/>
    <property type="match status" value="1"/>
</dbReference>
<dbReference type="InParanoid" id="A0A409YM13"/>
<dbReference type="PANTHER" id="PTHR24067">
    <property type="entry name" value="UBIQUITIN-CONJUGATING ENZYME E2"/>
    <property type="match status" value="1"/>
</dbReference>
<dbReference type="AlphaFoldDB" id="A0A409YM13"/>
<gene>
    <name evidence="3" type="ORF">CVT24_010680</name>
</gene>
<dbReference type="EMBL" id="NHTK01000994">
    <property type="protein sequence ID" value="PPR04107.1"/>
    <property type="molecule type" value="Genomic_DNA"/>
</dbReference>
<dbReference type="Proteomes" id="UP000284842">
    <property type="component" value="Unassembled WGS sequence"/>
</dbReference>
<evidence type="ECO:0000256" key="1">
    <source>
        <dbReference type="ARBA" id="ARBA00022786"/>
    </source>
</evidence>
<feature type="domain" description="UBC core" evidence="2">
    <location>
        <begin position="8"/>
        <end position="164"/>
    </location>
</feature>
<evidence type="ECO:0000313" key="3">
    <source>
        <dbReference type="EMBL" id="PPR04107.1"/>
    </source>
</evidence>